<organism evidence="2 3">
    <name type="scientific">Ascaris lumbricoides</name>
    <name type="common">Giant roundworm</name>
    <dbReference type="NCBI Taxonomy" id="6252"/>
    <lineage>
        <taxon>Eukaryota</taxon>
        <taxon>Metazoa</taxon>
        <taxon>Ecdysozoa</taxon>
        <taxon>Nematoda</taxon>
        <taxon>Chromadorea</taxon>
        <taxon>Rhabditida</taxon>
        <taxon>Spirurina</taxon>
        <taxon>Ascaridomorpha</taxon>
        <taxon>Ascaridoidea</taxon>
        <taxon>Ascarididae</taxon>
        <taxon>Ascaris</taxon>
    </lineage>
</organism>
<evidence type="ECO:0000313" key="2">
    <source>
        <dbReference type="Proteomes" id="UP000036681"/>
    </source>
</evidence>
<dbReference type="AlphaFoldDB" id="A0A0M3IB25"/>
<proteinExistence type="predicted"/>
<name>A0A0M3IB25_ASCLU</name>
<evidence type="ECO:0000256" key="1">
    <source>
        <dbReference type="SAM" id="MobiDB-lite"/>
    </source>
</evidence>
<feature type="region of interest" description="Disordered" evidence="1">
    <location>
        <begin position="1"/>
        <end position="21"/>
    </location>
</feature>
<sequence>MKGLLGLPEHDSPRALESSAKSMKAFSAHRQGTEHPVCVCMYVCMYVCCCNCQPTEREIAIAVAGCSAHEKRHIGLTGAHLQRSQCVANEEGGARSVL</sequence>
<keyword evidence="2" id="KW-1185">Reference proteome</keyword>
<evidence type="ECO:0000313" key="3">
    <source>
        <dbReference type="WBParaSite" id="ALUE_0001484901-mRNA-1"/>
    </source>
</evidence>
<accession>A0A0M3IB25</accession>
<reference evidence="3" key="1">
    <citation type="submission" date="2017-02" db="UniProtKB">
        <authorList>
            <consortium name="WormBaseParasite"/>
        </authorList>
    </citation>
    <scope>IDENTIFICATION</scope>
</reference>
<dbReference type="WBParaSite" id="ALUE_0001484901-mRNA-1">
    <property type="protein sequence ID" value="ALUE_0001484901-mRNA-1"/>
    <property type="gene ID" value="ALUE_0001484901"/>
</dbReference>
<dbReference type="Proteomes" id="UP000036681">
    <property type="component" value="Unplaced"/>
</dbReference>
<protein>
    <submittedName>
        <fullName evidence="3">Uncharacterized protein</fullName>
    </submittedName>
</protein>